<keyword evidence="1" id="KW-0472">Membrane</keyword>
<proteinExistence type="predicted"/>
<dbReference type="PANTHER" id="PTHR21180:SF32">
    <property type="entry name" value="ENDONUCLEASE_EXONUCLEASE_PHOSPHATASE FAMILY DOMAIN-CONTAINING PROTEIN 1"/>
    <property type="match status" value="1"/>
</dbReference>
<feature type="domain" description="Soluble ligand binding" evidence="2">
    <location>
        <begin position="54"/>
        <end position="110"/>
    </location>
</feature>
<protein>
    <submittedName>
        <fullName evidence="3">Transporter</fullName>
    </submittedName>
</protein>
<accession>A0A2M7BFB5</accession>
<dbReference type="EMBL" id="PEVC01000012">
    <property type="protein sequence ID" value="PIV01769.1"/>
    <property type="molecule type" value="Genomic_DNA"/>
</dbReference>
<dbReference type="Proteomes" id="UP000229631">
    <property type="component" value="Unassembled WGS sequence"/>
</dbReference>
<keyword evidence="1" id="KW-0812">Transmembrane</keyword>
<dbReference type="GO" id="GO:0015627">
    <property type="term" value="C:type II protein secretion system complex"/>
    <property type="evidence" value="ECO:0007669"/>
    <property type="project" value="TreeGrafter"/>
</dbReference>
<dbReference type="Pfam" id="PF10531">
    <property type="entry name" value="SLBB"/>
    <property type="match status" value="1"/>
</dbReference>
<evidence type="ECO:0000256" key="1">
    <source>
        <dbReference type="SAM" id="Phobius"/>
    </source>
</evidence>
<gene>
    <name evidence="3" type="ORF">COS54_00475</name>
</gene>
<dbReference type="AlphaFoldDB" id="A0A2M7BFB5"/>
<dbReference type="InterPro" id="IPR019554">
    <property type="entry name" value="Soluble_ligand-bd"/>
</dbReference>
<dbReference type="Gene3D" id="1.10.150.320">
    <property type="entry name" value="Photosystem II 12 kDa extrinsic protein"/>
    <property type="match status" value="1"/>
</dbReference>
<sequence>MEKNRLSVIIFFLGLVLVGLGVLGYKIFNFSSGPKVEILGETTEKTTSIIIKAEIAGEVIKPGVYDLKEGSRINELLTIAGGLSAKADRDWVAKNINLAQKLTDGGKIYIPKISQISNIKDQNQISNLKTNNLININSASEAELDTLWGVGPATAKNIIAGRPYQKIEELLEKKIVKSNVWEKIKDQVTTY</sequence>
<evidence type="ECO:0000313" key="3">
    <source>
        <dbReference type="EMBL" id="PIV01769.1"/>
    </source>
</evidence>
<dbReference type="InterPro" id="IPR051675">
    <property type="entry name" value="Endo/Exo/Phosphatase_dom_1"/>
</dbReference>
<keyword evidence="1" id="KW-1133">Transmembrane helix</keyword>
<evidence type="ECO:0000313" key="4">
    <source>
        <dbReference type="Proteomes" id="UP000229631"/>
    </source>
</evidence>
<reference evidence="4" key="1">
    <citation type="submission" date="2017-09" db="EMBL/GenBank/DDBJ databases">
        <title>Depth-based differentiation of microbial function through sediment-hosted aquifers and enrichment of novel symbionts in the deep terrestrial subsurface.</title>
        <authorList>
            <person name="Probst A.J."/>
            <person name="Ladd B."/>
            <person name="Jarett J.K."/>
            <person name="Geller-Mcgrath D.E."/>
            <person name="Sieber C.M.K."/>
            <person name="Emerson J.B."/>
            <person name="Anantharaman K."/>
            <person name="Thomas B.C."/>
            <person name="Malmstrom R."/>
            <person name="Stieglmeier M."/>
            <person name="Klingl A."/>
            <person name="Woyke T."/>
            <person name="Ryan C.M."/>
            <person name="Banfield J.F."/>
        </authorList>
    </citation>
    <scope>NUCLEOTIDE SEQUENCE [LARGE SCALE GENOMIC DNA]</scope>
</reference>
<comment type="caution">
    <text evidence="3">The sequence shown here is derived from an EMBL/GenBank/DDBJ whole genome shotgun (WGS) entry which is preliminary data.</text>
</comment>
<name>A0A2M7BFB5_9BACT</name>
<evidence type="ECO:0000259" key="2">
    <source>
        <dbReference type="Pfam" id="PF10531"/>
    </source>
</evidence>
<dbReference type="Pfam" id="PF12836">
    <property type="entry name" value="HHH_3"/>
    <property type="match status" value="1"/>
</dbReference>
<organism evidence="3 4">
    <name type="scientific">Candidatus Shapirobacteria bacterium CG03_land_8_20_14_0_80_39_12</name>
    <dbReference type="NCBI Taxonomy" id="1974879"/>
    <lineage>
        <taxon>Bacteria</taxon>
        <taxon>Candidatus Shapironibacteriota</taxon>
    </lineage>
</organism>
<feature type="transmembrane region" description="Helical" evidence="1">
    <location>
        <begin position="6"/>
        <end position="25"/>
    </location>
</feature>
<dbReference type="SUPFAM" id="SSF81585">
    <property type="entry name" value="PsbU/PolX domain-like"/>
    <property type="match status" value="1"/>
</dbReference>
<dbReference type="GO" id="GO:0015628">
    <property type="term" value="P:protein secretion by the type II secretion system"/>
    <property type="evidence" value="ECO:0007669"/>
    <property type="project" value="TreeGrafter"/>
</dbReference>
<dbReference type="PANTHER" id="PTHR21180">
    <property type="entry name" value="ENDONUCLEASE/EXONUCLEASE/PHOSPHATASE FAMILY DOMAIN-CONTAINING PROTEIN 1"/>
    <property type="match status" value="1"/>
</dbReference>